<dbReference type="Pfam" id="PF00805">
    <property type="entry name" value="Pentapeptide"/>
    <property type="match status" value="1"/>
</dbReference>
<dbReference type="SUPFAM" id="SSF141571">
    <property type="entry name" value="Pentapeptide repeat-like"/>
    <property type="match status" value="1"/>
</dbReference>
<keyword evidence="4" id="KW-1185">Reference proteome</keyword>
<accession>A0ABN1DJS3</accession>
<dbReference type="EMBL" id="BAAAGS010000039">
    <property type="protein sequence ID" value="GAA0545186.1"/>
    <property type="molecule type" value="Genomic_DNA"/>
</dbReference>
<reference evidence="3 4" key="1">
    <citation type="journal article" date="2019" name="Int. J. Syst. Evol. Microbiol.">
        <title>The Global Catalogue of Microorganisms (GCM) 10K type strain sequencing project: providing services to taxonomists for standard genome sequencing and annotation.</title>
        <authorList>
            <consortium name="The Broad Institute Genomics Platform"/>
            <consortium name="The Broad Institute Genome Sequencing Center for Infectious Disease"/>
            <person name="Wu L."/>
            <person name="Ma J."/>
        </authorList>
    </citation>
    <scope>NUCLEOTIDE SEQUENCE [LARGE SCALE GENOMIC DNA]</scope>
    <source>
        <strain evidence="3 4">JCM 10303</strain>
    </source>
</reference>
<protein>
    <submittedName>
        <fullName evidence="3">Pentapeptide repeat-containing protein</fullName>
    </submittedName>
</protein>
<keyword evidence="2" id="KW-1133">Transmembrane helix</keyword>
<dbReference type="Proteomes" id="UP001500729">
    <property type="component" value="Unassembled WGS sequence"/>
</dbReference>
<feature type="transmembrane region" description="Helical" evidence="2">
    <location>
        <begin position="7"/>
        <end position="30"/>
    </location>
</feature>
<keyword evidence="2" id="KW-0812">Transmembrane</keyword>
<evidence type="ECO:0000313" key="4">
    <source>
        <dbReference type="Proteomes" id="UP001500729"/>
    </source>
</evidence>
<comment type="caution">
    <text evidence="3">The sequence shown here is derived from an EMBL/GenBank/DDBJ whole genome shotgun (WGS) entry which is preliminary data.</text>
</comment>
<dbReference type="Pfam" id="PF13576">
    <property type="entry name" value="Pentapeptide_3"/>
    <property type="match status" value="1"/>
</dbReference>
<evidence type="ECO:0000256" key="2">
    <source>
        <dbReference type="SAM" id="Phobius"/>
    </source>
</evidence>
<dbReference type="Gene3D" id="2.160.20.80">
    <property type="entry name" value="E3 ubiquitin-protein ligase SopA"/>
    <property type="match status" value="1"/>
</dbReference>
<name>A0ABN1DJS3_SACER</name>
<feature type="region of interest" description="Disordered" evidence="1">
    <location>
        <begin position="268"/>
        <end position="298"/>
    </location>
</feature>
<evidence type="ECO:0000256" key="1">
    <source>
        <dbReference type="SAM" id="MobiDB-lite"/>
    </source>
</evidence>
<dbReference type="InterPro" id="IPR001646">
    <property type="entry name" value="5peptide_repeat"/>
</dbReference>
<organism evidence="3 4">
    <name type="scientific">Saccharopolyspora erythraea</name>
    <name type="common">Streptomyces erythraeus</name>
    <dbReference type="NCBI Taxonomy" id="1836"/>
    <lineage>
        <taxon>Bacteria</taxon>
        <taxon>Bacillati</taxon>
        <taxon>Actinomycetota</taxon>
        <taxon>Actinomycetes</taxon>
        <taxon>Pseudonocardiales</taxon>
        <taxon>Pseudonocardiaceae</taxon>
        <taxon>Saccharopolyspora</taxon>
    </lineage>
</organism>
<sequence>MLSNGAIVAWAVGLLVLAAGSIVTLWSLLGSGGPNASVRLDIIRTAFSIVVGGGGAAGLLLAARRQRATELDLRQRDHDAAETRVTELYGKAADQMGSDKAPVRLAGILALERLAQGHPEHRQTIVDLICAYLRMPREDDVNAAQEEEVRQTAQGVLAAHLRPEETSRFWPDVRLNLSGARLRSFTFARCRVRTASFADARFHGAAVFRGTTFDRSADFRNVRFTGLADFRRVTFDGEGPNFRGTSFEGAVDFGEHTTAVLTGALASDDDGSRRKWPNGWVAEPSAERPGWSKLVREG</sequence>
<proteinExistence type="predicted"/>
<evidence type="ECO:0000313" key="3">
    <source>
        <dbReference type="EMBL" id="GAA0545186.1"/>
    </source>
</evidence>
<feature type="transmembrane region" description="Helical" evidence="2">
    <location>
        <begin position="42"/>
        <end position="63"/>
    </location>
</feature>
<gene>
    <name evidence="3" type="ORF">GCM10009533_50150</name>
</gene>
<keyword evidence="2" id="KW-0472">Membrane</keyword>